<dbReference type="AlphaFoldDB" id="A0A6J6RRP6"/>
<evidence type="ECO:0000313" key="1">
    <source>
        <dbReference type="EMBL" id="CAB4725086.1"/>
    </source>
</evidence>
<accession>A0A6J6RRP6</accession>
<dbReference type="EMBL" id="CAEZYL010000050">
    <property type="protein sequence ID" value="CAB4725086.1"/>
    <property type="molecule type" value="Genomic_DNA"/>
</dbReference>
<reference evidence="1" key="1">
    <citation type="submission" date="2020-05" db="EMBL/GenBank/DDBJ databases">
        <authorList>
            <person name="Chiriac C."/>
            <person name="Salcher M."/>
            <person name="Ghai R."/>
            <person name="Kavagutti S V."/>
        </authorList>
    </citation>
    <scope>NUCLEOTIDE SEQUENCE</scope>
</reference>
<protein>
    <submittedName>
        <fullName evidence="1">Unannotated protein</fullName>
    </submittedName>
</protein>
<gene>
    <name evidence="1" type="ORF">UFOPK2689_00839</name>
</gene>
<name>A0A6J6RRP6_9ZZZZ</name>
<sequence>MTAAIAKYPKIDVITSDFGPSMVSALQAAVDSGWKVPAIATSDGNVLSCFYEDNKATQPDFKLMTVSTQNDHSRLATQWAVALATGGKKPATKIFPSNLFEDSVSGKPSPVSCRKDLPGDVYLSAKMSGDLQAKLKTN</sequence>
<dbReference type="Gene3D" id="3.40.50.2300">
    <property type="match status" value="1"/>
</dbReference>
<proteinExistence type="predicted"/>
<organism evidence="1">
    <name type="scientific">freshwater metagenome</name>
    <dbReference type="NCBI Taxonomy" id="449393"/>
    <lineage>
        <taxon>unclassified sequences</taxon>
        <taxon>metagenomes</taxon>
        <taxon>ecological metagenomes</taxon>
    </lineage>
</organism>